<dbReference type="EMBL" id="JBBHJY010000008">
    <property type="protein sequence ID" value="MEJ6011367.1"/>
    <property type="molecule type" value="Genomic_DNA"/>
</dbReference>
<proteinExistence type="predicted"/>
<sequence length="113" mass="12454">MTLLPPAYAQLEPFAAQWALPTTAERAAARSTSSAEQRQAFYDAVSPHAAAILDELDTRPLDALSDQEKRLLDLVMAFGHVALAVEIQGPDEARHRVWRDRMVITRATADMPA</sequence>
<accession>A0ABU8SBL7</accession>
<reference evidence="1 2" key="1">
    <citation type="submission" date="2024-03" db="EMBL/GenBank/DDBJ databases">
        <authorList>
            <person name="Jo J.-H."/>
        </authorList>
    </citation>
    <scope>NUCLEOTIDE SEQUENCE [LARGE SCALE GENOMIC DNA]</scope>
    <source>
        <strain evidence="1 2">AS3R-12</strain>
    </source>
</reference>
<keyword evidence="2" id="KW-1185">Reference proteome</keyword>
<protein>
    <recommendedName>
        <fullName evidence="3">Transcriptional regulator</fullName>
    </recommendedName>
</protein>
<dbReference type="RefSeq" id="WP_339968535.1">
    <property type="nucleotide sequence ID" value="NZ_JBBHJY010000008.1"/>
</dbReference>
<evidence type="ECO:0000313" key="1">
    <source>
        <dbReference type="EMBL" id="MEJ6011367.1"/>
    </source>
</evidence>
<evidence type="ECO:0008006" key="3">
    <source>
        <dbReference type="Google" id="ProtNLM"/>
    </source>
</evidence>
<dbReference type="Proteomes" id="UP001379235">
    <property type="component" value="Unassembled WGS sequence"/>
</dbReference>
<comment type="caution">
    <text evidence="1">The sequence shown here is derived from an EMBL/GenBank/DDBJ whole genome shotgun (WGS) entry which is preliminary data.</text>
</comment>
<evidence type="ECO:0000313" key="2">
    <source>
        <dbReference type="Proteomes" id="UP001379235"/>
    </source>
</evidence>
<gene>
    <name evidence="1" type="ORF">WG900_15715</name>
</gene>
<name>A0ABU8SBL7_9SPHN</name>
<organism evidence="1 2">
    <name type="scientific">Novosphingobium aquae</name>
    <dbReference type="NCBI Taxonomy" id="3133435"/>
    <lineage>
        <taxon>Bacteria</taxon>
        <taxon>Pseudomonadati</taxon>
        <taxon>Pseudomonadota</taxon>
        <taxon>Alphaproteobacteria</taxon>
        <taxon>Sphingomonadales</taxon>
        <taxon>Sphingomonadaceae</taxon>
        <taxon>Novosphingobium</taxon>
    </lineage>
</organism>